<proteinExistence type="predicted"/>
<gene>
    <name evidence="1" type="ORF">TU35_007595</name>
</gene>
<reference evidence="1" key="1">
    <citation type="submission" date="2024-07" db="EMBL/GenBank/DDBJ databases">
        <title>Metagenome and Metagenome-Assembled Genomes of Archaea from a hot spring from the geothermal field of Los Azufres, Mexico.</title>
        <authorList>
            <person name="Marin-Paredes R."/>
            <person name="Martinez-Romero E."/>
            <person name="Servin-Garciduenas L.E."/>
        </authorList>
    </citation>
    <scope>NUCLEOTIDE SEQUENCE</scope>
</reference>
<organism evidence="1 2">
    <name type="scientific">Thermoproteus sp. AZ2</name>
    <dbReference type="NCBI Taxonomy" id="1609232"/>
    <lineage>
        <taxon>Archaea</taxon>
        <taxon>Thermoproteota</taxon>
        <taxon>Thermoprotei</taxon>
        <taxon>Thermoproteales</taxon>
        <taxon>Thermoproteaceae</taxon>
        <taxon>Thermoproteus</taxon>
    </lineage>
</organism>
<dbReference type="EMBL" id="JZWT02000021">
    <property type="protein sequence ID" value="MFB6491085.1"/>
    <property type="molecule type" value="Genomic_DNA"/>
</dbReference>
<evidence type="ECO:0000313" key="1">
    <source>
        <dbReference type="EMBL" id="MFB6491085.1"/>
    </source>
</evidence>
<accession>A0ACC6V264</accession>
<protein>
    <submittedName>
        <fullName evidence="1">Uncharacterized protein</fullName>
    </submittedName>
</protein>
<name>A0ACC6V264_9CREN</name>
<sequence length="84" mass="9547">MVDLKGELLRLLKEDEEFRYAVMGLLGIEEILKAIKSLQEQVAKHSEAILALQRTIEAQQDAIISLQKKRRIAAEGCRIATEDR</sequence>
<evidence type="ECO:0000313" key="2">
    <source>
        <dbReference type="Proteomes" id="UP000033636"/>
    </source>
</evidence>
<comment type="caution">
    <text evidence="1">The sequence shown here is derived from an EMBL/GenBank/DDBJ whole genome shotgun (WGS) entry which is preliminary data.</text>
</comment>
<dbReference type="Proteomes" id="UP000033636">
    <property type="component" value="Unassembled WGS sequence"/>
</dbReference>